<evidence type="ECO:0000256" key="2">
    <source>
        <dbReference type="ARBA" id="ARBA00006099"/>
    </source>
</evidence>
<dbReference type="PROSITE" id="PS51257">
    <property type="entry name" value="PROKAR_LIPOPROTEIN"/>
    <property type="match status" value="1"/>
</dbReference>
<dbReference type="Pfam" id="PF13531">
    <property type="entry name" value="SBP_bac_11"/>
    <property type="match status" value="1"/>
</dbReference>
<dbReference type="PANTHER" id="PTHR30368">
    <property type="entry name" value="SULFATE-BINDING PROTEIN"/>
    <property type="match status" value="1"/>
</dbReference>
<proteinExistence type="inferred from homology"/>
<evidence type="ECO:0000313" key="7">
    <source>
        <dbReference type="EMBL" id="WNZ25364.1"/>
    </source>
</evidence>
<dbReference type="GO" id="GO:0140104">
    <property type="term" value="F:molecular carrier activity"/>
    <property type="evidence" value="ECO:0007669"/>
    <property type="project" value="InterPro"/>
</dbReference>
<comment type="subcellular location">
    <subcellularLocation>
        <location evidence="1">Periplasm</location>
    </subcellularLocation>
</comment>
<gene>
    <name evidence="7" type="ORF">HJG54_22590</name>
</gene>
<accession>A0AA97AIA7</accession>
<name>A0AA97AIA7_9CYAN</name>
<evidence type="ECO:0000256" key="4">
    <source>
        <dbReference type="ARBA" id="ARBA00022729"/>
    </source>
</evidence>
<dbReference type="RefSeq" id="WP_316431506.1">
    <property type="nucleotide sequence ID" value="NZ_CP053586.1"/>
</dbReference>
<evidence type="ECO:0000256" key="6">
    <source>
        <dbReference type="SAM" id="SignalP"/>
    </source>
</evidence>
<dbReference type="Gene3D" id="3.40.190.10">
    <property type="entry name" value="Periplasmic binding protein-like II"/>
    <property type="match status" value="2"/>
</dbReference>
<keyword evidence="3" id="KW-0813">Transport</keyword>
<reference evidence="7" key="1">
    <citation type="submission" date="2020-05" db="EMBL/GenBank/DDBJ databases">
        <authorList>
            <person name="Zhu T."/>
            <person name="Keshari N."/>
            <person name="Lu X."/>
        </authorList>
    </citation>
    <scope>NUCLEOTIDE SEQUENCE</scope>
    <source>
        <strain evidence="7">NK1-12</strain>
    </source>
</reference>
<dbReference type="InterPro" id="IPR005669">
    <property type="entry name" value="Thiosulph/SO4-bd"/>
</dbReference>
<dbReference type="AlphaFoldDB" id="A0AA97AIA7"/>
<comment type="similarity">
    <text evidence="2">Belongs to the prokaryotic sulfate-binding protein family.</text>
</comment>
<dbReference type="GO" id="GO:0042597">
    <property type="term" value="C:periplasmic space"/>
    <property type="evidence" value="ECO:0007669"/>
    <property type="project" value="UniProtKB-SubCell"/>
</dbReference>
<dbReference type="EMBL" id="CP053586">
    <property type="protein sequence ID" value="WNZ25364.1"/>
    <property type="molecule type" value="Genomic_DNA"/>
</dbReference>
<organism evidence="7">
    <name type="scientific">Leptolyngbya sp. NK1-12</name>
    <dbReference type="NCBI Taxonomy" id="2547451"/>
    <lineage>
        <taxon>Bacteria</taxon>
        <taxon>Bacillati</taxon>
        <taxon>Cyanobacteriota</taxon>
        <taxon>Cyanophyceae</taxon>
        <taxon>Leptolyngbyales</taxon>
        <taxon>Leptolyngbyaceae</taxon>
        <taxon>Leptolyngbya group</taxon>
        <taxon>Leptolyngbya</taxon>
    </lineage>
</organism>
<dbReference type="CDD" id="cd01005">
    <property type="entry name" value="PBP2_CysP"/>
    <property type="match status" value="1"/>
</dbReference>
<dbReference type="NCBIfam" id="TIGR00971">
    <property type="entry name" value="3a0106s03"/>
    <property type="match status" value="1"/>
</dbReference>
<evidence type="ECO:0000256" key="5">
    <source>
        <dbReference type="ARBA" id="ARBA00022764"/>
    </source>
</evidence>
<feature type="chain" id="PRO_5041728303" evidence="6">
    <location>
        <begin position="20"/>
        <end position="358"/>
    </location>
</feature>
<dbReference type="PANTHER" id="PTHR30368:SF2">
    <property type="entry name" value="SULFATE-BINDING PROTEIN"/>
    <property type="match status" value="1"/>
</dbReference>
<evidence type="ECO:0000256" key="1">
    <source>
        <dbReference type="ARBA" id="ARBA00004418"/>
    </source>
</evidence>
<protein>
    <submittedName>
        <fullName evidence="7">Sulfate ABC transporter substrate-binding protein</fullName>
    </submittedName>
</protein>
<keyword evidence="4 6" id="KW-0732">Signal</keyword>
<feature type="signal peptide" evidence="6">
    <location>
        <begin position="1"/>
        <end position="19"/>
    </location>
</feature>
<evidence type="ECO:0000256" key="3">
    <source>
        <dbReference type="ARBA" id="ARBA00022448"/>
    </source>
</evidence>
<keyword evidence="5" id="KW-0574">Periplasm</keyword>
<dbReference type="GO" id="GO:1902358">
    <property type="term" value="P:sulfate transmembrane transport"/>
    <property type="evidence" value="ECO:0007669"/>
    <property type="project" value="InterPro"/>
</dbReference>
<dbReference type="SUPFAM" id="SSF53850">
    <property type="entry name" value="Periplasmic binding protein-like II"/>
    <property type="match status" value="1"/>
</dbReference>
<sequence>MRRRSVLHAALFAVGLWIAACTQAQQSGQGGQDQAAETQTATQAAQSPAAVELTLVSYGVAKPLYSKIIPAFQAEWQEKTGQQVTFKESYGASGAQTRAILGGLAADVLAQNLQSNLDPLVEKGFVNGNWAERLPNQASPASTVMVLVTRPGNPKQIRDWQDLAKDGVSIVAINPQTSGNARWGILAGYGAVLKDEGEQAANAYLNGFAKNIKTLVSSGREATDAFVKNKIGDVLVTFENEIIFTNDAIPDDYPYVVPSRNIRVDFPVAVVDKIVDQRGTREVAAAFTEFLFTPKAQAIFAQAGYRPIDQQAYAQKSSQYQPVDKLYTIADFGGWQTVNKKLFADGGLFDAAQAARSQ</sequence>